<dbReference type="InterPro" id="IPR029039">
    <property type="entry name" value="Flavoprotein-like_sf"/>
</dbReference>
<dbReference type="AlphaFoldDB" id="A0AB74TJP9"/>
<gene>
    <name evidence="2" type="ORF">VUQ08_04125</name>
</gene>
<dbReference type="EC" id="1.-.-.-" evidence="2"/>
<dbReference type="Gene3D" id="3.40.50.360">
    <property type="match status" value="1"/>
</dbReference>
<organism evidence="2">
    <name type="scientific">Dolosigranulum savutiense</name>
    <dbReference type="NCBI Taxonomy" id="3110288"/>
    <lineage>
        <taxon>Bacteria</taxon>
        <taxon>Bacillati</taxon>
        <taxon>Bacillota</taxon>
        <taxon>Bacilli</taxon>
        <taxon>Lactobacillales</taxon>
        <taxon>Carnobacteriaceae</taxon>
        <taxon>Dolosigranulum</taxon>
    </lineage>
</organism>
<proteinExistence type="predicted"/>
<accession>A0AB74TJP9</accession>
<dbReference type="Pfam" id="PF03358">
    <property type="entry name" value="FMN_red"/>
    <property type="match status" value="1"/>
</dbReference>
<evidence type="ECO:0000313" key="2">
    <source>
        <dbReference type="EMBL" id="XBC46799.1"/>
    </source>
</evidence>
<evidence type="ECO:0000259" key="1">
    <source>
        <dbReference type="Pfam" id="PF03358"/>
    </source>
</evidence>
<dbReference type="EMBL" id="CP142433">
    <property type="protein sequence ID" value="XBC46799.1"/>
    <property type="molecule type" value="Genomic_DNA"/>
</dbReference>
<dbReference type="GO" id="GO:0016491">
    <property type="term" value="F:oxidoreductase activity"/>
    <property type="evidence" value="ECO:0007669"/>
    <property type="project" value="UniProtKB-KW"/>
</dbReference>
<dbReference type="SUPFAM" id="SSF52218">
    <property type="entry name" value="Flavoproteins"/>
    <property type="match status" value="1"/>
</dbReference>
<name>A0AB74TJP9_9LACT</name>
<dbReference type="RefSeq" id="WP_208967866.1">
    <property type="nucleotide sequence ID" value="NZ_CP142433.1"/>
</dbReference>
<dbReference type="GO" id="GO:0005829">
    <property type="term" value="C:cytosol"/>
    <property type="evidence" value="ECO:0007669"/>
    <property type="project" value="TreeGrafter"/>
</dbReference>
<protein>
    <submittedName>
        <fullName evidence="2">NAD(P)H-dependent oxidoreductase</fullName>
        <ecNumber evidence="2">1.-.-.-</ecNumber>
    </submittedName>
</protein>
<reference evidence="2" key="1">
    <citation type="submission" date="2023-12" db="EMBL/GenBank/DDBJ databases">
        <title>Dolosigranulum savutii sp. nov. isolated from human upper respiratory samples collected in Botswana.</title>
        <authorList>
            <person name="Kelly M.S."/>
        </authorList>
    </citation>
    <scope>NUCLEOTIDE SEQUENCE</scope>
    <source>
        <strain evidence="2">MSK433</strain>
    </source>
</reference>
<sequence>MTKKIGFIVGSLREKSFNMMIAKKFEDLIPKKFDVIFLEVGNLPLYNEDLDTDSNIPKSWVKFRNLVDSVDGVFFFTPEYNRSMPATIKNALDIGSNPYGENTWNNKPALVLSASQGAIAGFGANHHLRQTLVYLNMPVLQQPEAYIGNVQNLIDDQNNFEKNTVEFFQLIIDKYITFFEKLQS</sequence>
<dbReference type="PANTHER" id="PTHR30543">
    <property type="entry name" value="CHROMATE REDUCTASE"/>
    <property type="match status" value="1"/>
</dbReference>
<keyword evidence="2" id="KW-0560">Oxidoreductase</keyword>
<dbReference type="InterPro" id="IPR050712">
    <property type="entry name" value="NAD(P)H-dep_reductase"/>
</dbReference>
<dbReference type="GO" id="GO:0010181">
    <property type="term" value="F:FMN binding"/>
    <property type="evidence" value="ECO:0007669"/>
    <property type="project" value="TreeGrafter"/>
</dbReference>
<feature type="domain" description="NADPH-dependent FMN reductase-like" evidence="1">
    <location>
        <begin position="4"/>
        <end position="150"/>
    </location>
</feature>
<dbReference type="InterPro" id="IPR005025">
    <property type="entry name" value="FMN_Rdtase-like_dom"/>
</dbReference>
<dbReference type="PANTHER" id="PTHR30543:SF21">
    <property type="entry name" value="NAD(P)H-DEPENDENT FMN REDUCTASE LOT6"/>
    <property type="match status" value="1"/>
</dbReference>